<dbReference type="EMBL" id="JARK01001414">
    <property type="protein sequence ID" value="EYC06073.1"/>
    <property type="molecule type" value="Genomic_DNA"/>
</dbReference>
<name>A0A016TUM9_9BILA</name>
<keyword evidence="1" id="KW-0472">Membrane</keyword>
<comment type="caution">
    <text evidence="2">The sequence shown here is derived from an EMBL/GenBank/DDBJ whole genome shotgun (WGS) entry which is preliminary data.</text>
</comment>
<accession>A0A016TUM9</accession>
<sequence>MLLALIKTNILRSSSLLGSSAPMVLIPVIIINAVSIPLFIALLVAYFMSARKVGLPLWISTSTREKPWTLIRYLKASQILSSAIEQSAKRRRKHHGHNGFHIGHVSTDAVNERDQRLRPGVRAKLEIASEKK</sequence>
<keyword evidence="1" id="KW-0812">Transmembrane</keyword>
<gene>
    <name evidence="2" type="primary">Acey_s0078.g1177</name>
    <name evidence="2" type="ORF">Y032_0078g1177</name>
</gene>
<evidence type="ECO:0000313" key="2">
    <source>
        <dbReference type="EMBL" id="EYC06073.1"/>
    </source>
</evidence>
<reference evidence="3" key="1">
    <citation type="journal article" date="2015" name="Nat. Genet.">
        <title>The genome and transcriptome of the zoonotic hookworm Ancylostoma ceylanicum identify infection-specific gene families.</title>
        <authorList>
            <person name="Schwarz E.M."/>
            <person name="Hu Y."/>
            <person name="Antoshechkin I."/>
            <person name="Miller M.M."/>
            <person name="Sternberg P.W."/>
            <person name="Aroian R.V."/>
        </authorList>
    </citation>
    <scope>NUCLEOTIDE SEQUENCE</scope>
    <source>
        <strain evidence="3">HY135</strain>
    </source>
</reference>
<evidence type="ECO:0000256" key="1">
    <source>
        <dbReference type="SAM" id="Phobius"/>
    </source>
</evidence>
<keyword evidence="3" id="KW-1185">Reference proteome</keyword>
<evidence type="ECO:0000313" key="3">
    <source>
        <dbReference type="Proteomes" id="UP000024635"/>
    </source>
</evidence>
<organism evidence="2 3">
    <name type="scientific">Ancylostoma ceylanicum</name>
    <dbReference type="NCBI Taxonomy" id="53326"/>
    <lineage>
        <taxon>Eukaryota</taxon>
        <taxon>Metazoa</taxon>
        <taxon>Ecdysozoa</taxon>
        <taxon>Nematoda</taxon>
        <taxon>Chromadorea</taxon>
        <taxon>Rhabditida</taxon>
        <taxon>Rhabditina</taxon>
        <taxon>Rhabditomorpha</taxon>
        <taxon>Strongyloidea</taxon>
        <taxon>Ancylostomatidae</taxon>
        <taxon>Ancylostomatinae</taxon>
        <taxon>Ancylostoma</taxon>
    </lineage>
</organism>
<protein>
    <submittedName>
        <fullName evidence="2">Uncharacterized protein</fullName>
    </submittedName>
</protein>
<feature type="transmembrane region" description="Helical" evidence="1">
    <location>
        <begin position="24"/>
        <end position="48"/>
    </location>
</feature>
<proteinExistence type="predicted"/>
<dbReference type="Proteomes" id="UP000024635">
    <property type="component" value="Unassembled WGS sequence"/>
</dbReference>
<dbReference type="AlphaFoldDB" id="A0A016TUM9"/>
<keyword evidence="1" id="KW-1133">Transmembrane helix</keyword>
<dbReference type="OrthoDB" id="5848744at2759"/>